<dbReference type="Proteomes" id="UP000478837">
    <property type="component" value="Unassembled WGS sequence"/>
</dbReference>
<dbReference type="InterPro" id="IPR015422">
    <property type="entry name" value="PyrdxlP-dep_Trfase_small"/>
</dbReference>
<reference evidence="3 4" key="1">
    <citation type="submission" date="2020-01" db="EMBL/GenBank/DDBJ databases">
        <title>Genomes of bacteria type strains.</title>
        <authorList>
            <person name="Chen J."/>
            <person name="Zhu S."/>
            <person name="Yang J."/>
        </authorList>
    </citation>
    <scope>NUCLEOTIDE SEQUENCE [LARGE SCALE GENOMIC DNA]</scope>
    <source>
        <strain evidence="3 4">LMG 22958</strain>
    </source>
</reference>
<dbReference type="GO" id="GO:0016846">
    <property type="term" value="F:carbon-sulfur lyase activity"/>
    <property type="evidence" value="ECO:0007669"/>
    <property type="project" value="TreeGrafter"/>
</dbReference>
<dbReference type="GO" id="GO:0005737">
    <property type="term" value="C:cytoplasm"/>
    <property type="evidence" value="ECO:0007669"/>
    <property type="project" value="TreeGrafter"/>
</dbReference>
<evidence type="ECO:0000313" key="3">
    <source>
        <dbReference type="EMBL" id="NDW22592.1"/>
    </source>
</evidence>
<dbReference type="GO" id="GO:0019346">
    <property type="term" value="P:transsulfuration"/>
    <property type="evidence" value="ECO:0007669"/>
    <property type="project" value="InterPro"/>
</dbReference>
<dbReference type="EMBL" id="JAAAWP010000009">
    <property type="protein sequence ID" value="NDW22592.1"/>
    <property type="molecule type" value="Genomic_DNA"/>
</dbReference>
<gene>
    <name evidence="3" type="ORF">GTW09_13765</name>
</gene>
<organism evidence="3 4">
    <name type="scientific">Alteromonas hispanica</name>
    <dbReference type="NCBI Taxonomy" id="315421"/>
    <lineage>
        <taxon>Bacteria</taxon>
        <taxon>Pseudomonadati</taxon>
        <taxon>Pseudomonadota</taxon>
        <taxon>Gammaproteobacteria</taxon>
        <taxon>Alteromonadales</taxon>
        <taxon>Alteromonadaceae</taxon>
        <taxon>Alteromonas/Salinimonas group</taxon>
        <taxon>Alteromonas</taxon>
    </lineage>
</organism>
<dbReference type="InterPro" id="IPR015421">
    <property type="entry name" value="PyrdxlP-dep_Trfase_major"/>
</dbReference>
<accession>A0A6L9MWH9</accession>
<dbReference type="SUPFAM" id="SSF53383">
    <property type="entry name" value="PLP-dependent transferases"/>
    <property type="match status" value="1"/>
</dbReference>
<name>A0A6L9MWH9_9ALTE</name>
<evidence type="ECO:0000256" key="2">
    <source>
        <dbReference type="ARBA" id="ARBA00022898"/>
    </source>
</evidence>
<proteinExistence type="predicted"/>
<keyword evidence="2" id="KW-0663">Pyridoxal phosphate</keyword>
<sequence length="603" mass="66843">MQSNNTNNFQAISVDHAKVLSPKRNSTKADSTQALVNEQLAHFGIDEQSDYGRALAQTAHHLYGAQSSVVQLWDITSNTLQSLDKEDRVAYFNAKKFLSFQIAKILDTLQNPFRATYQSLSSGNGSQGHYPLFDNVTALFSATPVVVRTATYVYACTEWVDDAFQGKEFTHQIYSRLLNPTNISLANAIVDMEAGPYASEYLAWNFNSGMAAIDAMLSNVLSHGDVLIVSRNVYGGVYQLLHDYFARSNRMDIQIAWFDGYDKESFADFMAQTKQQYAERLNKGASMHVYMESPCNPHGYVLDVPGISELAHAEGALVMLDSTLATPVLHQPLQHKNKAARPDYVVHSYTKDLCGSGATTAGVVIGQGHRMFQPKGSSVDGVDWSQTMFWDVYYIKGAFLDSEKAFDVLNGMKTLEQRMMTKVINTEVFTAFLSSHPLIRVNCHALPEHSNAGLREKQHAHGWPCTLFTIDMAPAGLTRDVFTRFFDALEPAFSHQVSIGQNNTIVLCPALTSHSELSAEEQKKAGIELTTMRIAMGTDNVKQLIAHFILAARHFIDAGAPGFSDEFMSNEAIDELYLRVSERVCAQHFGSKPSMASLMSTQS</sequence>
<protein>
    <submittedName>
        <fullName evidence="3">Cys/Met metabolism pyridoxal-phosphate-dependent enzyme</fullName>
    </submittedName>
</protein>
<comment type="cofactor">
    <cofactor evidence="1">
        <name>pyridoxal 5'-phosphate</name>
        <dbReference type="ChEBI" id="CHEBI:597326"/>
    </cofactor>
</comment>
<evidence type="ECO:0000313" key="4">
    <source>
        <dbReference type="Proteomes" id="UP000478837"/>
    </source>
</evidence>
<comment type="caution">
    <text evidence="3">The sequence shown here is derived from an EMBL/GenBank/DDBJ whole genome shotgun (WGS) entry which is preliminary data.</text>
</comment>
<dbReference type="GO" id="GO:0030170">
    <property type="term" value="F:pyridoxal phosphate binding"/>
    <property type="evidence" value="ECO:0007669"/>
    <property type="project" value="InterPro"/>
</dbReference>
<dbReference type="AlphaFoldDB" id="A0A6L9MWH9"/>
<keyword evidence="4" id="KW-1185">Reference proteome</keyword>
<evidence type="ECO:0000256" key="1">
    <source>
        <dbReference type="ARBA" id="ARBA00001933"/>
    </source>
</evidence>
<dbReference type="Pfam" id="PF01053">
    <property type="entry name" value="Cys_Met_Meta_PP"/>
    <property type="match status" value="1"/>
</dbReference>
<dbReference type="PANTHER" id="PTHR11808:SF80">
    <property type="entry name" value="CYSTATHIONINE GAMMA-LYASE"/>
    <property type="match status" value="1"/>
</dbReference>
<dbReference type="RefSeq" id="WP_163112357.1">
    <property type="nucleotide sequence ID" value="NZ_JAAAWP010000009.1"/>
</dbReference>
<dbReference type="InterPro" id="IPR015424">
    <property type="entry name" value="PyrdxlP-dep_Trfase"/>
</dbReference>
<dbReference type="PANTHER" id="PTHR11808">
    <property type="entry name" value="TRANS-SULFURATION ENZYME FAMILY MEMBER"/>
    <property type="match status" value="1"/>
</dbReference>
<dbReference type="Gene3D" id="3.90.1150.10">
    <property type="entry name" value="Aspartate Aminotransferase, domain 1"/>
    <property type="match status" value="1"/>
</dbReference>
<dbReference type="Gene3D" id="3.40.640.10">
    <property type="entry name" value="Type I PLP-dependent aspartate aminotransferase-like (Major domain)"/>
    <property type="match status" value="1"/>
</dbReference>
<dbReference type="InterPro" id="IPR000277">
    <property type="entry name" value="Cys/Met-Metab_PyrdxlP-dep_enz"/>
</dbReference>